<comment type="caution">
    <text evidence="2">The sequence shown here is derived from an EMBL/GenBank/DDBJ whole genome shotgun (WGS) entry which is preliminary data.</text>
</comment>
<dbReference type="GeneID" id="30015862"/>
<sequence length="298" mass="32551">MPSATAPRPSLLRSGKDTSTPEIDAGKSLKSTMFVRLYPTHVTLAVSPEPEMRDDAKDPIDLEPAPAAPSAGALVRSGVRCALAQLGPPTTVVPPWFDLGYGVPRPSWILQRPSRRPGSIWGMVLVRSGVRPWFDLGYGVPWPSWVLQRPSRRPGSIWGMVLVRSGVRCALAQLGPPTTVVPPWFDLGYGVPRLASALNDGRGCWDRFISLKLMAGMRKGEDALGLLRQQLQPQSQQPLGLAIRQQQQQHLPQQHQHHHHPASVGARLAMAAKAARRIQAPDSHPESTCGRSNTAFQQ</sequence>
<gene>
    <name evidence="2" type="ORF">AYL99_11694</name>
</gene>
<feature type="compositionally biased region" description="Low complexity" evidence="1">
    <location>
        <begin position="266"/>
        <end position="280"/>
    </location>
</feature>
<feature type="compositionally biased region" description="Polar residues" evidence="1">
    <location>
        <begin position="289"/>
        <end position="298"/>
    </location>
</feature>
<feature type="compositionally biased region" description="Low complexity" evidence="1">
    <location>
        <begin position="237"/>
        <end position="254"/>
    </location>
</feature>
<feature type="region of interest" description="Disordered" evidence="1">
    <location>
        <begin position="237"/>
        <end position="298"/>
    </location>
</feature>
<reference evidence="2 3" key="1">
    <citation type="submission" date="2016-04" db="EMBL/GenBank/DDBJ databases">
        <title>Draft genome of Fonsecaea erecta CBS 125763.</title>
        <authorList>
            <person name="Weiss V.A."/>
            <person name="Vicente V.A."/>
            <person name="Raittz R.T."/>
            <person name="Moreno L.F."/>
            <person name="De Souza E.M."/>
            <person name="Pedrosa F.O."/>
            <person name="Steffens M.B."/>
            <person name="Faoro H."/>
            <person name="Tadra-Sfeir M.Z."/>
            <person name="Najafzadeh M.J."/>
            <person name="Felipe M.S."/>
            <person name="Teixeira M."/>
            <person name="Sun J."/>
            <person name="Xi L."/>
            <person name="Gomes R."/>
            <person name="De Azevedo C.M."/>
            <person name="Salgado C.G."/>
            <person name="Da Silva M.B."/>
            <person name="Nascimento M.F."/>
            <person name="Queiroz-Telles F."/>
            <person name="Attili D.S."/>
            <person name="Gorbushina A."/>
        </authorList>
    </citation>
    <scope>NUCLEOTIDE SEQUENCE [LARGE SCALE GENOMIC DNA]</scope>
    <source>
        <strain evidence="2 3">CBS 125763</strain>
    </source>
</reference>
<dbReference type="Proteomes" id="UP000078343">
    <property type="component" value="Unassembled WGS sequence"/>
</dbReference>
<feature type="region of interest" description="Disordered" evidence="1">
    <location>
        <begin position="1"/>
        <end position="25"/>
    </location>
</feature>
<accession>A0A178Z2Y0</accession>
<proteinExistence type="predicted"/>
<dbReference type="RefSeq" id="XP_018687526.1">
    <property type="nucleotide sequence ID" value="XM_018843199.1"/>
</dbReference>
<evidence type="ECO:0000256" key="1">
    <source>
        <dbReference type="SAM" id="MobiDB-lite"/>
    </source>
</evidence>
<protein>
    <submittedName>
        <fullName evidence="2">Uncharacterized protein</fullName>
    </submittedName>
</protein>
<evidence type="ECO:0000313" key="3">
    <source>
        <dbReference type="Proteomes" id="UP000078343"/>
    </source>
</evidence>
<dbReference type="EMBL" id="LVYI01000015">
    <property type="protein sequence ID" value="OAP54159.1"/>
    <property type="molecule type" value="Genomic_DNA"/>
</dbReference>
<organism evidence="2 3">
    <name type="scientific">Fonsecaea erecta</name>
    <dbReference type="NCBI Taxonomy" id="1367422"/>
    <lineage>
        <taxon>Eukaryota</taxon>
        <taxon>Fungi</taxon>
        <taxon>Dikarya</taxon>
        <taxon>Ascomycota</taxon>
        <taxon>Pezizomycotina</taxon>
        <taxon>Eurotiomycetes</taxon>
        <taxon>Chaetothyriomycetidae</taxon>
        <taxon>Chaetothyriales</taxon>
        <taxon>Herpotrichiellaceae</taxon>
        <taxon>Fonsecaea</taxon>
    </lineage>
</organism>
<evidence type="ECO:0000313" key="2">
    <source>
        <dbReference type="EMBL" id="OAP54159.1"/>
    </source>
</evidence>
<keyword evidence="3" id="KW-1185">Reference proteome</keyword>
<dbReference type="AlphaFoldDB" id="A0A178Z2Y0"/>
<name>A0A178Z2Y0_9EURO</name>